<evidence type="ECO:0000313" key="2">
    <source>
        <dbReference type="Proteomes" id="UP000031449"/>
    </source>
</evidence>
<name>A0A0B5APB5_9BACL</name>
<keyword evidence="2" id="KW-1185">Reference proteome</keyword>
<proteinExistence type="predicted"/>
<dbReference type="BioCyc" id="JESP1508404:G14D9-10248-MONOMER"/>
<gene>
    <name evidence="1" type="ORF">JMA_10160</name>
</gene>
<dbReference type="HOGENOM" id="CLU_1738096_0_0_9"/>
<dbReference type="KEGG" id="jeo:JMA_10160"/>
<reference evidence="1 2" key="1">
    <citation type="submission" date="2014-08" db="EMBL/GenBank/DDBJ databases">
        <title>Complete genome of a marine bacteria Jeotgalibacillus malaysiensis.</title>
        <authorList>
            <person name="Yaakop A.S."/>
            <person name="Chan K.-G."/>
            <person name="Goh K.M."/>
        </authorList>
    </citation>
    <scope>NUCLEOTIDE SEQUENCE [LARGE SCALE GENOMIC DNA]</scope>
    <source>
        <strain evidence="1 2">D5</strain>
    </source>
</reference>
<sequence>MENQNSYTIVWQPEGIEHLKGKNPSYLFLESVKVDPNFLEIMISDLSGHTVRIVYDQACAADYAVWYFEYDTHDGRMDLRYDLDVQFPTDYDNTKPYFMKTYNAPKLEVYKRSLTLADAIPKAEIHTYSTINEFFRVISEYDPVITIYEG</sequence>
<dbReference type="STRING" id="1508404.JMA_10160"/>
<organism evidence="1 2">
    <name type="scientific">Jeotgalibacillus malaysiensis</name>
    <dbReference type="NCBI Taxonomy" id="1508404"/>
    <lineage>
        <taxon>Bacteria</taxon>
        <taxon>Bacillati</taxon>
        <taxon>Bacillota</taxon>
        <taxon>Bacilli</taxon>
        <taxon>Bacillales</taxon>
        <taxon>Caryophanaceae</taxon>
        <taxon>Jeotgalibacillus</taxon>
    </lineage>
</organism>
<dbReference type="Proteomes" id="UP000031449">
    <property type="component" value="Chromosome"/>
</dbReference>
<dbReference type="OrthoDB" id="2455149at2"/>
<protein>
    <submittedName>
        <fullName evidence="1">Uncharacterized protein</fullName>
    </submittedName>
</protein>
<dbReference type="EMBL" id="CP009416">
    <property type="protein sequence ID" value="AJD90333.1"/>
    <property type="molecule type" value="Genomic_DNA"/>
</dbReference>
<accession>A0A0B5APB5</accession>
<dbReference type="AlphaFoldDB" id="A0A0B5APB5"/>
<evidence type="ECO:0000313" key="1">
    <source>
        <dbReference type="EMBL" id="AJD90333.1"/>
    </source>
</evidence>